<evidence type="ECO:0000313" key="1">
    <source>
        <dbReference type="EMBL" id="RUR43334.1"/>
    </source>
</evidence>
<protein>
    <submittedName>
        <fullName evidence="1">Uncharacterized protein</fullName>
    </submittedName>
</protein>
<keyword evidence="2" id="KW-1185">Reference proteome</keyword>
<gene>
    <name evidence="1" type="ORF">ELY37_16590</name>
</gene>
<evidence type="ECO:0000313" key="2">
    <source>
        <dbReference type="Proteomes" id="UP000286912"/>
    </source>
</evidence>
<organism evidence="1 2">
    <name type="scientific">Vreelandella populi</name>
    <dbReference type="NCBI Taxonomy" id="2498858"/>
    <lineage>
        <taxon>Bacteria</taxon>
        <taxon>Pseudomonadati</taxon>
        <taxon>Pseudomonadota</taxon>
        <taxon>Gammaproteobacteria</taxon>
        <taxon>Oceanospirillales</taxon>
        <taxon>Halomonadaceae</taxon>
        <taxon>Vreelandella</taxon>
    </lineage>
</organism>
<dbReference type="AlphaFoldDB" id="A0A433L7M2"/>
<comment type="caution">
    <text evidence="1">The sequence shown here is derived from an EMBL/GenBank/DDBJ whole genome shotgun (WGS) entry which is preliminary data.</text>
</comment>
<dbReference type="RefSeq" id="WP_126981916.1">
    <property type="nucleotide sequence ID" value="NZ_RZHD01000010.1"/>
</dbReference>
<dbReference type="EMBL" id="RZHD01000010">
    <property type="protein sequence ID" value="RUR43334.1"/>
    <property type="molecule type" value="Genomic_DNA"/>
</dbReference>
<reference evidence="1 2" key="1">
    <citation type="submission" date="2018-12" db="EMBL/GenBank/DDBJ databases">
        <title>three novel Halomonas strain isolated from plants.</title>
        <authorList>
            <person name="Sun C."/>
        </authorList>
    </citation>
    <scope>NUCLEOTIDE SEQUENCE [LARGE SCALE GENOMIC DNA]</scope>
    <source>
        <strain evidence="1 2">RC</strain>
    </source>
</reference>
<proteinExistence type="predicted"/>
<accession>A0A433L7M2</accession>
<sequence length="47" mass="5210">MIRAVYVTNPANNGRVTLSELATRYNISLSALSRRHAQGKRTAEGHQ</sequence>
<name>A0A433L7M2_9GAMM</name>
<dbReference type="Proteomes" id="UP000286912">
    <property type="component" value="Unassembled WGS sequence"/>
</dbReference>